<gene>
    <name evidence="7" type="primary">UGT92A1</name>
    <name evidence="7" type="ORF">QJS10_CPB18g01823</name>
</gene>
<evidence type="ECO:0000313" key="8">
    <source>
        <dbReference type="Proteomes" id="UP001180020"/>
    </source>
</evidence>
<keyword evidence="8" id="KW-1185">Reference proteome</keyword>
<dbReference type="FunFam" id="3.40.50.2000:FF:000103">
    <property type="entry name" value="Glycosyltransferase"/>
    <property type="match status" value="1"/>
</dbReference>
<dbReference type="InterPro" id="IPR058980">
    <property type="entry name" value="Glyco_transf_N"/>
</dbReference>
<dbReference type="InterPro" id="IPR002213">
    <property type="entry name" value="UDP_glucos_trans"/>
</dbReference>
<evidence type="ECO:0000256" key="1">
    <source>
        <dbReference type="ARBA" id="ARBA00009995"/>
    </source>
</evidence>
<evidence type="ECO:0000256" key="5">
    <source>
        <dbReference type="RuleBase" id="RU362057"/>
    </source>
</evidence>
<organism evidence="7 8">
    <name type="scientific">Acorus calamus</name>
    <name type="common">Sweet flag</name>
    <dbReference type="NCBI Taxonomy" id="4465"/>
    <lineage>
        <taxon>Eukaryota</taxon>
        <taxon>Viridiplantae</taxon>
        <taxon>Streptophyta</taxon>
        <taxon>Embryophyta</taxon>
        <taxon>Tracheophyta</taxon>
        <taxon>Spermatophyta</taxon>
        <taxon>Magnoliopsida</taxon>
        <taxon>Liliopsida</taxon>
        <taxon>Acoraceae</taxon>
        <taxon>Acorus</taxon>
    </lineage>
</organism>
<comment type="caution">
    <text evidence="7">The sequence shown here is derived from an EMBL/GenBank/DDBJ whole genome shotgun (WGS) entry which is preliminary data.</text>
</comment>
<dbReference type="PANTHER" id="PTHR48047:SF61">
    <property type="entry name" value="OS04G0273600 PROTEIN"/>
    <property type="match status" value="1"/>
</dbReference>
<comment type="similarity">
    <text evidence="1 4">Belongs to the UDP-glycosyltransferase family.</text>
</comment>
<feature type="domain" description="Glycosyltransferase N-terminal" evidence="6">
    <location>
        <begin position="13"/>
        <end position="253"/>
    </location>
</feature>
<proteinExistence type="inferred from homology"/>
<evidence type="ECO:0000256" key="4">
    <source>
        <dbReference type="RuleBase" id="RU003718"/>
    </source>
</evidence>
<dbReference type="PROSITE" id="PS00375">
    <property type="entry name" value="UDPGT"/>
    <property type="match status" value="1"/>
</dbReference>
<dbReference type="EMBL" id="JAUJYO010000018">
    <property type="protein sequence ID" value="KAK1290722.1"/>
    <property type="molecule type" value="Genomic_DNA"/>
</dbReference>
<dbReference type="Proteomes" id="UP001180020">
    <property type="component" value="Unassembled WGS sequence"/>
</dbReference>
<dbReference type="FunFam" id="3.40.50.2000:FF:000064">
    <property type="entry name" value="Glycosyltransferase"/>
    <property type="match status" value="1"/>
</dbReference>
<protein>
    <recommendedName>
        <fullName evidence="5">Glycosyltransferase</fullName>
        <ecNumber evidence="5">2.4.1.-</ecNumber>
    </recommendedName>
</protein>
<dbReference type="InterPro" id="IPR035595">
    <property type="entry name" value="UDP_glycos_trans_CS"/>
</dbReference>
<accession>A0AAV9CRF7</accession>
<dbReference type="PANTHER" id="PTHR48047">
    <property type="entry name" value="GLYCOSYLTRANSFERASE"/>
    <property type="match status" value="1"/>
</dbReference>
<reference evidence="7" key="1">
    <citation type="journal article" date="2023" name="Nat. Commun.">
        <title>Diploid and tetraploid genomes of Acorus and the evolution of monocots.</title>
        <authorList>
            <person name="Ma L."/>
            <person name="Liu K.W."/>
            <person name="Li Z."/>
            <person name="Hsiao Y.Y."/>
            <person name="Qi Y."/>
            <person name="Fu T."/>
            <person name="Tang G.D."/>
            <person name="Zhang D."/>
            <person name="Sun W.H."/>
            <person name="Liu D.K."/>
            <person name="Li Y."/>
            <person name="Chen G.Z."/>
            <person name="Liu X.D."/>
            <person name="Liao X.Y."/>
            <person name="Jiang Y.T."/>
            <person name="Yu X."/>
            <person name="Hao Y."/>
            <person name="Huang J."/>
            <person name="Zhao X.W."/>
            <person name="Ke S."/>
            <person name="Chen Y.Y."/>
            <person name="Wu W.L."/>
            <person name="Hsu J.L."/>
            <person name="Lin Y.F."/>
            <person name="Huang M.D."/>
            <person name="Li C.Y."/>
            <person name="Huang L."/>
            <person name="Wang Z.W."/>
            <person name="Zhao X."/>
            <person name="Zhong W.Y."/>
            <person name="Peng D.H."/>
            <person name="Ahmad S."/>
            <person name="Lan S."/>
            <person name="Zhang J.S."/>
            <person name="Tsai W.C."/>
            <person name="Van de Peer Y."/>
            <person name="Liu Z.J."/>
        </authorList>
    </citation>
    <scope>NUCLEOTIDE SEQUENCE</scope>
    <source>
        <strain evidence="7">CP</strain>
    </source>
</reference>
<dbReference type="SUPFAM" id="SSF53756">
    <property type="entry name" value="UDP-Glycosyltransferase/glycogen phosphorylase"/>
    <property type="match status" value="1"/>
</dbReference>
<evidence type="ECO:0000256" key="3">
    <source>
        <dbReference type="ARBA" id="ARBA00022679"/>
    </source>
</evidence>
<evidence type="ECO:0000256" key="2">
    <source>
        <dbReference type="ARBA" id="ARBA00022676"/>
    </source>
</evidence>
<reference evidence="7" key="2">
    <citation type="submission" date="2023-06" db="EMBL/GenBank/DDBJ databases">
        <authorList>
            <person name="Ma L."/>
            <person name="Liu K.-W."/>
            <person name="Li Z."/>
            <person name="Hsiao Y.-Y."/>
            <person name="Qi Y."/>
            <person name="Fu T."/>
            <person name="Tang G."/>
            <person name="Zhang D."/>
            <person name="Sun W.-H."/>
            <person name="Liu D.-K."/>
            <person name="Li Y."/>
            <person name="Chen G.-Z."/>
            <person name="Liu X.-D."/>
            <person name="Liao X.-Y."/>
            <person name="Jiang Y.-T."/>
            <person name="Yu X."/>
            <person name="Hao Y."/>
            <person name="Huang J."/>
            <person name="Zhao X.-W."/>
            <person name="Ke S."/>
            <person name="Chen Y.-Y."/>
            <person name="Wu W.-L."/>
            <person name="Hsu J.-L."/>
            <person name="Lin Y.-F."/>
            <person name="Huang M.-D."/>
            <person name="Li C.-Y."/>
            <person name="Huang L."/>
            <person name="Wang Z.-W."/>
            <person name="Zhao X."/>
            <person name="Zhong W.-Y."/>
            <person name="Peng D.-H."/>
            <person name="Ahmad S."/>
            <person name="Lan S."/>
            <person name="Zhang J.-S."/>
            <person name="Tsai W.-C."/>
            <person name="Van De Peer Y."/>
            <person name="Liu Z.-J."/>
        </authorList>
    </citation>
    <scope>NUCLEOTIDE SEQUENCE</scope>
    <source>
        <strain evidence="7">CP</strain>
        <tissue evidence="7">Leaves</tissue>
    </source>
</reference>
<dbReference type="GO" id="GO:0035251">
    <property type="term" value="F:UDP-glucosyltransferase activity"/>
    <property type="evidence" value="ECO:0007669"/>
    <property type="project" value="TreeGrafter"/>
</dbReference>
<dbReference type="Pfam" id="PF00201">
    <property type="entry name" value="UDPGT"/>
    <property type="match status" value="1"/>
</dbReference>
<sequence>MEETTTTTTTKRVLLFPFMAQGHLIPFSQLAHLISLRNNHSVTLVNTPSNILTLRSILPSSSTVRLSSLPFNPSDHGLPPGQESTDSLPFHLFFPLFLSTESLRPAFTRFVSDALSSDPTSPLSIIADPFLGWTVDVAKDLGVFHAFFLTSGAWGSAVFLSLWTHHPLPWSDSDDLALPNRPNVRLRRSQVTPLLLHGDDDDNPEFAFFHRQIAQFCKSDGVIVNTAEGFERSGVEFLKEESGGMPVWAVGPLLRVPSTPLSDDTHIGWLAGHPPASVLYVSFGSMNTISASQMVELAMGLEASGTAFVWVIRPPIGFDFKVGFREEWLPEGFEERMREQNRGVLIHGWAPQMEILSHASTGAFLSHCGWNSVLESLCNGVPIVGWPIAGEQFYNSTMMVEEIGVCVEIARGNGNESVVCREDVERIVRSVMMGGEGEEMRRKAREVGEVLRAAVGEGGASVRAMDDFLRTALSTMAGKD</sequence>
<dbReference type="CDD" id="cd03784">
    <property type="entry name" value="GT1_Gtf-like"/>
    <property type="match status" value="1"/>
</dbReference>
<dbReference type="AlphaFoldDB" id="A0AAV9CRF7"/>
<keyword evidence="3 4" id="KW-0808">Transferase</keyword>
<name>A0AAV9CRF7_ACOCL</name>
<dbReference type="Pfam" id="PF26168">
    <property type="entry name" value="Glyco_transf_N"/>
    <property type="match status" value="1"/>
</dbReference>
<dbReference type="EC" id="2.4.1.-" evidence="5"/>
<dbReference type="Gene3D" id="3.40.50.2000">
    <property type="entry name" value="Glycogen Phosphorylase B"/>
    <property type="match status" value="2"/>
</dbReference>
<evidence type="ECO:0000313" key="7">
    <source>
        <dbReference type="EMBL" id="KAK1290722.1"/>
    </source>
</evidence>
<evidence type="ECO:0000259" key="6">
    <source>
        <dbReference type="Pfam" id="PF26168"/>
    </source>
</evidence>
<keyword evidence="2 4" id="KW-0328">Glycosyltransferase</keyword>